<dbReference type="AlphaFoldDB" id="A0AAV7XH32"/>
<gene>
    <name evidence="1" type="ORF">ONE63_001008</name>
</gene>
<accession>A0AAV7XH32</accession>
<organism evidence="1 2">
    <name type="scientific">Megalurothrips usitatus</name>
    <name type="common">bean blossom thrips</name>
    <dbReference type="NCBI Taxonomy" id="439358"/>
    <lineage>
        <taxon>Eukaryota</taxon>
        <taxon>Metazoa</taxon>
        <taxon>Ecdysozoa</taxon>
        <taxon>Arthropoda</taxon>
        <taxon>Hexapoda</taxon>
        <taxon>Insecta</taxon>
        <taxon>Pterygota</taxon>
        <taxon>Neoptera</taxon>
        <taxon>Paraneoptera</taxon>
        <taxon>Thysanoptera</taxon>
        <taxon>Terebrantia</taxon>
        <taxon>Thripoidea</taxon>
        <taxon>Thripidae</taxon>
        <taxon>Megalurothrips</taxon>
    </lineage>
</organism>
<keyword evidence="2" id="KW-1185">Reference proteome</keyword>
<dbReference type="EMBL" id="JAPTSV010000010">
    <property type="protein sequence ID" value="KAJ1523115.1"/>
    <property type="molecule type" value="Genomic_DNA"/>
</dbReference>
<sequence length="68" mass="7851">METFCYSQAAFTRRKQLFNYALIWRSLSGVCCVLWNHGQSYLYFTSVKMDGLPQCFGLSTVIQNQISV</sequence>
<evidence type="ECO:0000313" key="1">
    <source>
        <dbReference type="EMBL" id="KAJ1523115.1"/>
    </source>
</evidence>
<reference evidence="1" key="1">
    <citation type="submission" date="2022-12" db="EMBL/GenBank/DDBJ databases">
        <title>Chromosome-level genome assembly of the bean flower thrips Megalurothrips usitatus.</title>
        <authorList>
            <person name="Ma L."/>
            <person name="Liu Q."/>
            <person name="Li H."/>
            <person name="Cai W."/>
        </authorList>
    </citation>
    <scope>NUCLEOTIDE SEQUENCE</scope>
    <source>
        <strain evidence="1">Cailab_2022a</strain>
    </source>
</reference>
<dbReference type="Proteomes" id="UP001075354">
    <property type="component" value="Chromosome 10"/>
</dbReference>
<name>A0AAV7XH32_9NEOP</name>
<protein>
    <submittedName>
        <fullName evidence="1">Uncharacterized protein</fullName>
    </submittedName>
</protein>
<proteinExistence type="predicted"/>
<evidence type="ECO:0000313" key="2">
    <source>
        <dbReference type="Proteomes" id="UP001075354"/>
    </source>
</evidence>
<comment type="caution">
    <text evidence="1">The sequence shown here is derived from an EMBL/GenBank/DDBJ whole genome shotgun (WGS) entry which is preliminary data.</text>
</comment>